<gene>
    <name evidence="1" type="ORF">GCM10012282_54050</name>
</gene>
<dbReference type="EMBL" id="BMMU01000020">
    <property type="protein sequence ID" value="GGJ50310.1"/>
    <property type="molecule type" value="Genomic_DNA"/>
</dbReference>
<organism evidence="1 2">
    <name type="scientific">Streptomyces lacrimifluminis</name>
    <dbReference type="NCBI Taxonomy" id="1500077"/>
    <lineage>
        <taxon>Bacteria</taxon>
        <taxon>Bacillati</taxon>
        <taxon>Actinomycetota</taxon>
        <taxon>Actinomycetes</taxon>
        <taxon>Kitasatosporales</taxon>
        <taxon>Streptomycetaceae</taxon>
        <taxon>Streptomyces</taxon>
    </lineage>
</organism>
<keyword evidence="2" id="KW-1185">Reference proteome</keyword>
<evidence type="ECO:0000313" key="2">
    <source>
        <dbReference type="Proteomes" id="UP000625682"/>
    </source>
</evidence>
<dbReference type="AlphaFoldDB" id="A0A917P153"/>
<evidence type="ECO:0000313" key="1">
    <source>
        <dbReference type="EMBL" id="GGJ50310.1"/>
    </source>
</evidence>
<protein>
    <submittedName>
        <fullName evidence="1">Uncharacterized protein</fullName>
    </submittedName>
</protein>
<name>A0A917P153_9ACTN</name>
<accession>A0A917P153</accession>
<reference evidence="1" key="2">
    <citation type="submission" date="2020-09" db="EMBL/GenBank/DDBJ databases">
        <authorList>
            <person name="Sun Q."/>
            <person name="Zhou Y."/>
        </authorList>
    </citation>
    <scope>NUCLEOTIDE SEQUENCE</scope>
    <source>
        <strain evidence="1">CGMCC 4.7272</strain>
    </source>
</reference>
<sequence>MCTVSACAADGTTTMVATVEQTAATVSAARRAEDLLGNGIPPGTNVGAGTKVTRVVQWGERDLLGGWRRA</sequence>
<dbReference type="Proteomes" id="UP000625682">
    <property type="component" value="Unassembled WGS sequence"/>
</dbReference>
<comment type="caution">
    <text evidence="1">The sequence shown here is derived from an EMBL/GenBank/DDBJ whole genome shotgun (WGS) entry which is preliminary data.</text>
</comment>
<reference evidence="1" key="1">
    <citation type="journal article" date="2014" name="Int. J. Syst. Evol. Microbiol.">
        <title>Complete genome sequence of Corynebacterium casei LMG S-19264T (=DSM 44701T), isolated from a smear-ripened cheese.</title>
        <authorList>
            <consortium name="US DOE Joint Genome Institute (JGI-PGF)"/>
            <person name="Walter F."/>
            <person name="Albersmeier A."/>
            <person name="Kalinowski J."/>
            <person name="Ruckert C."/>
        </authorList>
    </citation>
    <scope>NUCLEOTIDE SEQUENCE</scope>
    <source>
        <strain evidence="1">CGMCC 4.7272</strain>
    </source>
</reference>
<proteinExistence type="predicted"/>